<evidence type="ECO:0008006" key="3">
    <source>
        <dbReference type="Google" id="ProtNLM"/>
    </source>
</evidence>
<evidence type="ECO:0000313" key="2">
    <source>
        <dbReference type="Proteomes" id="UP000273143"/>
    </source>
</evidence>
<dbReference type="Proteomes" id="UP000273143">
    <property type="component" value="Chromosome"/>
</dbReference>
<dbReference type="AlphaFoldDB" id="A0A3S9XAH5"/>
<organism evidence="1 2">
    <name type="scientific">Entomomonas moraniae</name>
    <dbReference type="NCBI Taxonomy" id="2213226"/>
    <lineage>
        <taxon>Bacteria</taxon>
        <taxon>Pseudomonadati</taxon>
        <taxon>Pseudomonadota</taxon>
        <taxon>Gammaproteobacteria</taxon>
        <taxon>Pseudomonadales</taxon>
        <taxon>Pseudomonadaceae</taxon>
        <taxon>Entomomonas</taxon>
    </lineage>
</organism>
<accession>A0A3S9XAH5</accession>
<sequence length="136" mass="15107">MANLDQAVQTAINAIPECLAAGYVDVSSGMLLSVKTIDSHPREVLDLVAAATADIFQGPNVAMIEQCFRKARGLPVDADYHYFQEIIVNSENLLHIFMRGKRYPDYIVCFVCRKSANLGMALTKARMQLPMLEENV</sequence>
<reference evidence="2" key="1">
    <citation type="submission" date="2018-06" db="EMBL/GenBank/DDBJ databases">
        <title>Complete genome of Pseudomonas insecticola strain QZS01.</title>
        <authorList>
            <person name="Wang J."/>
            <person name="Su Q."/>
        </authorList>
    </citation>
    <scope>NUCLEOTIDE SEQUENCE [LARGE SCALE GENOMIC DNA]</scope>
    <source>
        <strain evidence="2">QZS01</strain>
    </source>
</reference>
<dbReference type="KEGG" id="emo:DM558_00200"/>
<evidence type="ECO:0000313" key="1">
    <source>
        <dbReference type="EMBL" id="AZS49291.1"/>
    </source>
</evidence>
<protein>
    <recommendedName>
        <fullName evidence="3">Roadblock/LC7 domain-containing protein</fullName>
    </recommendedName>
</protein>
<dbReference type="RefSeq" id="WP_109703574.1">
    <property type="nucleotide sequence ID" value="NZ_CP029822.1"/>
</dbReference>
<gene>
    <name evidence="1" type="ORF">DM558_00200</name>
</gene>
<keyword evidence="2" id="KW-1185">Reference proteome</keyword>
<proteinExistence type="predicted"/>
<dbReference type="EMBL" id="CP029822">
    <property type="protein sequence ID" value="AZS49291.1"/>
    <property type="molecule type" value="Genomic_DNA"/>
</dbReference>
<name>A0A3S9XAH5_9GAMM</name>